<evidence type="ECO:0000313" key="2">
    <source>
        <dbReference type="Proteomes" id="UP000789860"/>
    </source>
</evidence>
<evidence type="ECO:0000313" key="1">
    <source>
        <dbReference type="EMBL" id="CAG8510641.1"/>
    </source>
</evidence>
<sequence>MEAAKAVTNMVDGGPWLARCIRRWANKCMKKELIEPDLRGRFPSKSFLHDELVSIQLAAYLRSQKFKVDPIMVKDYFEQNILPQLNIESVQKISVRTCRRWMHKLGFRYQRYQKGTYVDGHECPDVVEYRQKFLEEEHVWVTHDETTFYVYDGPHSVWGLGKEQPLRKKGLGSAVYVSDFITETIGSLKDEQEEARVMM</sequence>
<name>A0ACA9L6V4_9GLOM</name>
<gene>
    <name evidence="1" type="ORF">SCALOS_LOCUS3643</name>
</gene>
<proteinExistence type="predicted"/>
<dbReference type="Proteomes" id="UP000789860">
    <property type="component" value="Unassembled WGS sequence"/>
</dbReference>
<keyword evidence="2" id="KW-1185">Reference proteome</keyword>
<dbReference type="EMBL" id="CAJVPM010004217">
    <property type="protein sequence ID" value="CAG8510641.1"/>
    <property type="molecule type" value="Genomic_DNA"/>
</dbReference>
<comment type="caution">
    <text evidence="1">The sequence shown here is derived from an EMBL/GenBank/DDBJ whole genome shotgun (WGS) entry which is preliminary data.</text>
</comment>
<organism evidence="1 2">
    <name type="scientific">Scutellospora calospora</name>
    <dbReference type="NCBI Taxonomy" id="85575"/>
    <lineage>
        <taxon>Eukaryota</taxon>
        <taxon>Fungi</taxon>
        <taxon>Fungi incertae sedis</taxon>
        <taxon>Mucoromycota</taxon>
        <taxon>Glomeromycotina</taxon>
        <taxon>Glomeromycetes</taxon>
        <taxon>Diversisporales</taxon>
        <taxon>Gigasporaceae</taxon>
        <taxon>Scutellospora</taxon>
    </lineage>
</organism>
<protein>
    <submittedName>
        <fullName evidence="1">3870_t:CDS:1</fullName>
    </submittedName>
</protein>
<accession>A0ACA9L6V4</accession>
<reference evidence="1" key="1">
    <citation type="submission" date="2021-06" db="EMBL/GenBank/DDBJ databases">
        <authorList>
            <person name="Kallberg Y."/>
            <person name="Tangrot J."/>
            <person name="Rosling A."/>
        </authorList>
    </citation>
    <scope>NUCLEOTIDE SEQUENCE</scope>
    <source>
        <strain evidence="1">AU212A</strain>
    </source>
</reference>
<feature type="non-terminal residue" evidence="1">
    <location>
        <position position="199"/>
    </location>
</feature>